<reference evidence="1" key="1">
    <citation type="submission" date="2020-04" db="EMBL/GenBank/DDBJ databases">
        <title>Deep metagenomics examines the oral microbiome during advanced dental caries in children, revealing novel taxa and co-occurrences with host molecules.</title>
        <authorList>
            <person name="Baker J.L."/>
            <person name="Morton J.T."/>
            <person name="Dinis M."/>
            <person name="Alvarez R."/>
            <person name="Tran N.C."/>
            <person name="Knight R."/>
            <person name="Edlund A."/>
        </authorList>
    </citation>
    <scope>NUCLEOTIDE SEQUENCE</scope>
    <source>
        <strain evidence="1">JCVI_44_bin.5</strain>
    </source>
</reference>
<name>A0A930HLM7_9BACT</name>
<comment type="caution">
    <text evidence="1">The sequence shown here is derived from an EMBL/GenBank/DDBJ whole genome shotgun (WGS) entry which is preliminary data.</text>
</comment>
<sequence length="103" mass="12046">MGTALKNFLVEFQHKLPQHINLTADYEKVSAKLKQYHINLESKSLRKLWGYMITKEKPSKKTLDRLALFAGFQNWKDLQAAIHGDGDAQLNYENKDEKEIRKK</sequence>
<dbReference type="Proteomes" id="UP000771736">
    <property type="component" value="Unassembled WGS sequence"/>
</dbReference>
<dbReference type="EMBL" id="JABZSJ010000016">
    <property type="protein sequence ID" value="MBF1384089.1"/>
    <property type="molecule type" value="Genomic_DNA"/>
</dbReference>
<organism evidence="1 2">
    <name type="scientific">Prevotella aurantiaca</name>
    <dbReference type="NCBI Taxonomy" id="596085"/>
    <lineage>
        <taxon>Bacteria</taxon>
        <taxon>Pseudomonadati</taxon>
        <taxon>Bacteroidota</taxon>
        <taxon>Bacteroidia</taxon>
        <taxon>Bacteroidales</taxon>
        <taxon>Prevotellaceae</taxon>
        <taxon>Prevotella</taxon>
    </lineage>
</organism>
<dbReference type="RefSeq" id="WP_273159033.1">
    <property type="nucleotide sequence ID" value="NZ_CAJPLR010000031.1"/>
</dbReference>
<evidence type="ECO:0000313" key="1">
    <source>
        <dbReference type="EMBL" id="MBF1384089.1"/>
    </source>
</evidence>
<gene>
    <name evidence="1" type="ORF">HXN26_04425</name>
</gene>
<dbReference type="AlphaFoldDB" id="A0A930HLM7"/>
<evidence type="ECO:0000313" key="2">
    <source>
        <dbReference type="Proteomes" id="UP000771736"/>
    </source>
</evidence>
<protein>
    <submittedName>
        <fullName evidence="1">Uncharacterized protein</fullName>
    </submittedName>
</protein>
<accession>A0A930HLM7</accession>
<proteinExistence type="predicted"/>